<gene>
    <name evidence="2" type="ORF">FNB15_13270</name>
</gene>
<organism evidence="2 3">
    <name type="scientific">Ferrovibrio terrae</name>
    <dbReference type="NCBI Taxonomy" id="2594003"/>
    <lineage>
        <taxon>Bacteria</taxon>
        <taxon>Pseudomonadati</taxon>
        <taxon>Pseudomonadota</taxon>
        <taxon>Alphaproteobacteria</taxon>
        <taxon>Rhodospirillales</taxon>
        <taxon>Rhodospirillaceae</taxon>
        <taxon>Ferrovibrio</taxon>
    </lineage>
</organism>
<proteinExistence type="predicted"/>
<evidence type="ECO:0000313" key="3">
    <source>
        <dbReference type="Proteomes" id="UP000317496"/>
    </source>
</evidence>
<dbReference type="OrthoDB" id="7165680at2"/>
<accession>A0A516H330</accession>
<dbReference type="EMBL" id="CP041636">
    <property type="protein sequence ID" value="QDO98179.1"/>
    <property type="molecule type" value="Genomic_DNA"/>
</dbReference>
<evidence type="ECO:0000256" key="1">
    <source>
        <dbReference type="SAM" id="Coils"/>
    </source>
</evidence>
<evidence type="ECO:0008006" key="4">
    <source>
        <dbReference type="Google" id="ProtNLM"/>
    </source>
</evidence>
<protein>
    <recommendedName>
        <fullName evidence="4">Cell division protein FtsL</fullName>
    </recommendedName>
</protein>
<dbReference type="Proteomes" id="UP000317496">
    <property type="component" value="Chromosome"/>
</dbReference>
<name>A0A516H330_9PROT</name>
<evidence type="ECO:0000313" key="2">
    <source>
        <dbReference type="EMBL" id="QDO98179.1"/>
    </source>
</evidence>
<dbReference type="AlphaFoldDB" id="A0A516H330"/>
<reference evidence="2 3" key="1">
    <citation type="submission" date="2019-07" db="EMBL/GenBank/DDBJ databases">
        <title>Genome sequencing for Ferrovibrio sp. K5.</title>
        <authorList>
            <person name="Park S.-J."/>
        </authorList>
    </citation>
    <scope>NUCLEOTIDE SEQUENCE [LARGE SCALE GENOMIC DNA]</scope>
    <source>
        <strain evidence="2 3">K5</strain>
    </source>
</reference>
<sequence length="168" mass="18035">MSRGLSIIALLLLAVVSFGLYQLSYEVQRLEEELIELNRALSQERETIGVLQAEWSYLSRPDYLQDKAQRLLEMRSTTAKDIVAIEALPWRQDRGPAVGGPQPAPAVTAPALPPMAAAPAPVAPVSSMQVAAQIPNKPVAAEAPAFDAEVAAVLGAMQRGGKEPRRAQ</sequence>
<dbReference type="KEGG" id="fer:FNB15_13270"/>
<feature type="coiled-coil region" evidence="1">
    <location>
        <begin position="20"/>
        <end position="54"/>
    </location>
</feature>
<dbReference type="RefSeq" id="WP_144069160.1">
    <property type="nucleotide sequence ID" value="NZ_CP041636.1"/>
</dbReference>
<keyword evidence="3" id="KW-1185">Reference proteome</keyword>
<keyword evidence="1" id="KW-0175">Coiled coil</keyword>